<dbReference type="EMBL" id="JBBPBM010000001">
    <property type="protein sequence ID" value="KAK8601601.1"/>
    <property type="molecule type" value="Genomic_DNA"/>
</dbReference>
<dbReference type="Pfam" id="PF12552">
    <property type="entry name" value="DUF3741"/>
    <property type="match status" value="1"/>
</dbReference>
<evidence type="ECO:0000313" key="3">
    <source>
        <dbReference type="Proteomes" id="UP001472677"/>
    </source>
</evidence>
<evidence type="ECO:0000259" key="1">
    <source>
        <dbReference type="Pfam" id="PF12552"/>
    </source>
</evidence>
<dbReference type="PANTHER" id="PTHR47071:SF2">
    <property type="entry name" value="PROTEIN TRM32"/>
    <property type="match status" value="1"/>
</dbReference>
<accession>A0ABR2GG47</accession>
<comment type="caution">
    <text evidence="2">The sequence shown here is derived from an EMBL/GenBank/DDBJ whole genome shotgun (WGS) entry which is preliminary data.</text>
</comment>
<feature type="domain" description="DUF3741" evidence="1">
    <location>
        <begin position="70"/>
        <end position="106"/>
    </location>
</feature>
<proteinExistence type="predicted"/>
<reference evidence="2 3" key="1">
    <citation type="journal article" date="2024" name="G3 (Bethesda)">
        <title>Genome assembly of Hibiscus sabdariffa L. provides insights into metabolisms of medicinal natural products.</title>
        <authorList>
            <person name="Kim T."/>
        </authorList>
    </citation>
    <scope>NUCLEOTIDE SEQUENCE [LARGE SCALE GENOMIC DNA]</scope>
    <source>
        <strain evidence="2">TK-2024</strain>
        <tissue evidence="2">Old leaves</tissue>
    </source>
</reference>
<organism evidence="2 3">
    <name type="scientific">Hibiscus sabdariffa</name>
    <name type="common">roselle</name>
    <dbReference type="NCBI Taxonomy" id="183260"/>
    <lineage>
        <taxon>Eukaryota</taxon>
        <taxon>Viridiplantae</taxon>
        <taxon>Streptophyta</taxon>
        <taxon>Embryophyta</taxon>
        <taxon>Tracheophyta</taxon>
        <taxon>Spermatophyta</taxon>
        <taxon>Magnoliopsida</taxon>
        <taxon>eudicotyledons</taxon>
        <taxon>Gunneridae</taxon>
        <taxon>Pentapetalae</taxon>
        <taxon>rosids</taxon>
        <taxon>malvids</taxon>
        <taxon>Malvales</taxon>
        <taxon>Malvaceae</taxon>
        <taxon>Malvoideae</taxon>
        <taxon>Hibiscus</taxon>
    </lineage>
</organism>
<name>A0ABR2GG47_9ROSI</name>
<protein>
    <recommendedName>
        <fullName evidence="1">DUF3741 domain-containing protein</fullName>
    </recommendedName>
</protein>
<dbReference type="Proteomes" id="UP001472677">
    <property type="component" value="Unassembled WGS sequence"/>
</dbReference>
<dbReference type="InterPro" id="IPR044257">
    <property type="entry name" value="TRM32-like"/>
</dbReference>
<dbReference type="PANTHER" id="PTHR47071">
    <property type="entry name" value="PROTEIN TRM32"/>
    <property type="match status" value="1"/>
</dbReference>
<evidence type="ECO:0000313" key="2">
    <source>
        <dbReference type="EMBL" id="KAK8601601.1"/>
    </source>
</evidence>
<keyword evidence="3" id="KW-1185">Reference proteome</keyword>
<gene>
    <name evidence="2" type="ORF">V6N12_051430</name>
</gene>
<sequence length="150" mass="16736">MGKEFHEQAVDVELESYHCHNDDPGCMGPFLTTTTARELTPPILARLGLGLTFPQVKSLKFMTMNSGKHDKMLDKEVSYCRVKEGLDVLEVLKVNKDLFLDILQDSRVSISQHVPGKQTSGVVKLTRSKSFPVSGLPCTRYLGFGTLEHK</sequence>
<dbReference type="InterPro" id="IPR022212">
    <property type="entry name" value="DUF3741"/>
</dbReference>